<dbReference type="RefSeq" id="XP_019969866.1">
    <property type="nucleotide sequence ID" value="XM_020114130.1"/>
</dbReference>
<accession>A0A151L3L6</accession>
<feature type="non-terminal residue" evidence="1">
    <location>
        <position position="147"/>
    </location>
</feature>
<evidence type="ECO:0000313" key="1">
    <source>
        <dbReference type="EMBL" id="KYN93568.1"/>
    </source>
</evidence>
<dbReference type="Proteomes" id="UP000076359">
    <property type="component" value="Unassembled WGS sequence"/>
</dbReference>
<dbReference type="KEGG" id="prei:PRSY57_0003400F"/>
<evidence type="ECO:0000313" key="2">
    <source>
        <dbReference type="Proteomes" id="UP000076359"/>
    </source>
</evidence>
<dbReference type="VEuPathDB" id="PlasmoDB:PRG01_0308900"/>
<dbReference type="GeneID" id="30953497"/>
<sequence length="147" mass="17005">NKMNNSNPMNNNNNNMYNFNDFTNSMNQTNVINNNKKKKALTTDDYFVKYDENQKVTEQTKLNHHNEDNLNDTITVYLNSNQEDYLYESKNNFTSIRSEHISSMVDIKKASILNSSNILTNDNNTNNNTNNNIHSNIHNNSVCTGMK</sequence>
<dbReference type="AlphaFoldDB" id="A0A151L3L6"/>
<protein>
    <submittedName>
        <fullName evidence="1">Uncharacterized protein</fullName>
    </submittedName>
</protein>
<reference evidence="1 2" key="1">
    <citation type="journal article" date="2016" name="Nat. Commun.">
        <title>Genomes of cryptic chimpanzee Plasmodium species reveal key evolutionary events leading to human malaria.</title>
        <authorList>
            <person name="Sundararaman S.A."/>
            <person name="Plenderleith L.J."/>
            <person name="Liu W."/>
            <person name="Loy D.E."/>
            <person name="Learn G.H."/>
            <person name="Li Y."/>
            <person name="Shaw K.S."/>
            <person name="Ayouba A."/>
            <person name="Peeters M."/>
            <person name="Speede S."/>
            <person name="Shaw G.M."/>
            <person name="Bushman F.D."/>
            <person name="Brisson D."/>
            <person name="Rayner J.C."/>
            <person name="Sharp P.M."/>
            <person name="Hahn B.H."/>
        </authorList>
    </citation>
    <scope>NUCLEOTIDE SEQUENCE [LARGE SCALE GENOMIC DNA]</scope>
    <source>
        <strain evidence="1 2">SY57</strain>
    </source>
</reference>
<name>A0A151L3L6_PLARE</name>
<proteinExistence type="predicted"/>
<dbReference type="VEuPathDB" id="PlasmoDB:PRCDC_0304800"/>
<comment type="caution">
    <text evidence="1">The sequence shown here is derived from an EMBL/GenBank/DDBJ whole genome shotgun (WGS) entry which is preliminary data.</text>
</comment>
<organism evidence="1 2">
    <name type="scientific">Plasmodium reichenowi</name>
    <dbReference type="NCBI Taxonomy" id="5854"/>
    <lineage>
        <taxon>Eukaryota</taxon>
        <taxon>Sar</taxon>
        <taxon>Alveolata</taxon>
        <taxon>Apicomplexa</taxon>
        <taxon>Aconoidasida</taxon>
        <taxon>Haemosporida</taxon>
        <taxon>Plasmodiidae</taxon>
        <taxon>Plasmodium</taxon>
        <taxon>Plasmodium (Laverania)</taxon>
    </lineage>
</organism>
<dbReference type="EMBL" id="LVLA01000058">
    <property type="protein sequence ID" value="KYN93568.1"/>
    <property type="molecule type" value="Genomic_DNA"/>
</dbReference>
<gene>
    <name evidence="1" type="ORF">PRSY57_0003400F</name>
</gene>
<feature type="non-terminal residue" evidence="1">
    <location>
        <position position="1"/>
    </location>
</feature>